<evidence type="ECO:0000256" key="8">
    <source>
        <dbReference type="RuleBase" id="RU362028"/>
    </source>
</evidence>
<evidence type="ECO:0000259" key="9">
    <source>
        <dbReference type="SMART" id="SM00363"/>
    </source>
</evidence>
<dbReference type="GO" id="GO:0160140">
    <property type="term" value="F:23S rRNA pseudouridine(1911/1915/1917) synthase activity"/>
    <property type="evidence" value="ECO:0007669"/>
    <property type="project" value="UniProtKB-EC"/>
</dbReference>
<name>A0A376BU57_9NEIS</name>
<comment type="catalytic activity">
    <reaction evidence="4">
        <text>uridine(1911/1915/1917) in 23S rRNA = pseudouridine(1911/1915/1917) in 23S rRNA</text>
        <dbReference type="Rhea" id="RHEA:42524"/>
        <dbReference type="Rhea" id="RHEA-COMP:10097"/>
        <dbReference type="Rhea" id="RHEA-COMP:10098"/>
        <dbReference type="ChEBI" id="CHEBI:65314"/>
        <dbReference type="ChEBI" id="CHEBI:65315"/>
        <dbReference type="EC" id="5.4.99.23"/>
    </reaction>
</comment>
<dbReference type="SUPFAM" id="SSF55174">
    <property type="entry name" value="Alpha-L RNA-binding motif"/>
    <property type="match status" value="1"/>
</dbReference>
<accession>A0A376BU57</accession>
<proteinExistence type="inferred from homology"/>
<feature type="active site" evidence="6">
    <location>
        <position position="160"/>
    </location>
</feature>
<dbReference type="GO" id="GO:0000455">
    <property type="term" value="P:enzyme-directed rRNA pseudouridine synthesis"/>
    <property type="evidence" value="ECO:0007669"/>
    <property type="project" value="TreeGrafter"/>
</dbReference>
<dbReference type="GO" id="GO:0003723">
    <property type="term" value="F:RNA binding"/>
    <property type="evidence" value="ECO:0007669"/>
    <property type="project" value="UniProtKB-KW"/>
</dbReference>
<keyword evidence="11" id="KW-1185">Reference proteome</keyword>
<dbReference type="RefSeq" id="WP_034291719.1">
    <property type="nucleotide sequence ID" value="NZ_CP091519.2"/>
</dbReference>
<dbReference type="STRING" id="1120980.GCA_000745955_00716"/>
<evidence type="ECO:0000256" key="1">
    <source>
        <dbReference type="ARBA" id="ARBA00010876"/>
    </source>
</evidence>
<dbReference type="FunFam" id="3.30.2350.10:FF:000006">
    <property type="entry name" value="Pseudouridine synthase"/>
    <property type="match status" value="1"/>
</dbReference>
<evidence type="ECO:0000256" key="2">
    <source>
        <dbReference type="ARBA" id="ARBA00022884"/>
    </source>
</evidence>
<dbReference type="Proteomes" id="UP000254209">
    <property type="component" value="Unassembled WGS sequence"/>
</dbReference>
<dbReference type="SMART" id="SM00363">
    <property type="entry name" value="S4"/>
    <property type="match status" value="1"/>
</dbReference>
<dbReference type="CDD" id="cd02869">
    <property type="entry name" value="PseudoU_synth_RluA_like"/>
    <property type="match status" value="1"/>
</dbReference>
<dbReference type="AlphaFoldDB" id="A0A376BU57"/>
<dbReference type="PROSITE" id="PS01129">
    <property type="entry name" value="PSI_RLU"/>
    <property type="match status" value="1"/>
</dbReference>
<dbReference type="SUPFAM" id="SSF55120">
    <property type="entry name" value="Pseudouridine synthase"/>
    <property type="match status" value="1"/>
</dbReference>
<dbReference type="Pfam" id="PF00849">
    <property type="entry name" value="PseudoU_synth_2"/>
    <property type="match status" value="1"/>
</dbReference>
<keyword evidence="3 8" id="KW-0413">Isomerase</keyword>
<dbReference type="InterPro" id="IPR020103">
    <property type="entry name" value="PsdUridine_synth_cat_dom_sf"/>
</dbReference>
<evidence type="ECO:0000256" key="3">
    <source>
        <dbReference type="ARBA" id="ARBA00023235"/>
    </source>
</evidence>
<dbReference type="NCBIfam" id="TIGR00005">
    <property type="entry name" value="rluA_subfam"/>
    <property type="match status" value="1"/>
</dbReference>
<dbReference type="InterPro" id="IPR006224">
    <property type="entry name" value="PsdUridine_synth_RluA-like_CS"/>
</dbReference>
<dbReference type="PROSITE" id="PS50889">
    <property type="entry name" value="S4"/>
    <property type="match status" value="1"/>
</dbReference>
<comment type="catalytic activity">
    <reaction evidence="8">
        <text>a uridine in RNA = a pseudouridine in RNA</text>
        <dbReference type="Rhea" id="RHEA:48348"/>
        <dbReference type="Rhea" id="RHEA-COMP:12068"/>
        <dbReference type="Rhea" id="RHEA-COMP:12069"/>
        <dbReference type="ChEBI" id="CHEBI:65314"/>
        <dbReference type="ChEBI" id="CHEBI:65315"/>
    </reaction>
</comment>
<evidence type="ECO:0000256" key="5">
    <source>
        <dbReference type="ARBA" id="ARBA00056072"/>
    </source>
</evidence>
<evidence type="ECO:0000256" key="6">
    <source>
        <dbReference type="PIRSR" id="PIRSR606225-1"/>
    </source>
</evidence>
<dbReference type="Gene3D" id="3.30.2350.10">
    <property type="entry name" value="Pseudouridine synthase"/>
    <property type="match status" value="1"/>
</dbReference>
<dbReference type="PANTHER" id="PTHR21600:SF44">
    <property type="entry name" value="RIBOSOMAL LARGE SUBUNIT PSEUDOURIDINE SYNTHASE D"/>
    <property type="match status" value="1"/>
</dbReference>
<reference evidence="10 11" key="1">
    <citation type="submission" date="2018-06" db="EMBL/GenBank/DDBJ databases">
        <authorList>
            <consortium name="Pathogen Informatics"/>
            <person name="Doyle S."/>
        </authorList>
    </citation>
    <scope>NUCLEOTIDE SEQUENCE [LARGE SCALE GENOMIC DNA]</scope>
    <source>
        <strain evidence="10 11">NCTC10283</strain>
    </source>
</reference>
<evidence type="ECO:0000256" key="7">
    <source>
        <dbReference type="PROSITE-ProRule" id="PRU00182"/>
    </source>
</evidence>
<protein>
    <recommendedName>
        <fullName evidence="8">Pseudouridine synthase</fullName>
        <ecNumber evidence="8">5.4.99.-</ecNumber>
    </recommendedName>
</protein>
<evidence type="ECO:0000256" key="4">
    <source>
        <dbReference type="ARBA" id="ARBA00036882"/>
    </source>
</evidence>
<dbReference type="PANTHER" id="PTHR21600">
    <property type="entry name" value="MITOCHONDRIAL RNA PSEUDOURIDINE SYNTHASE"/>
    <property type="match status" value="1"/>
</dbReference>
<dbReference type="InterPro" id="IPR002942">
    <property type="entry name" value="S4_RNA-bd"/>
</dbReference>
<dbReference type="NCBIfam" id="NF008385">
    <property type="entry name" value="PRK11180.1"/>
    <property type="match status" value="1"/>
</dbReference>
<dbReference type="EMBL" id="UFSO01000003">
    <property type="protein sequence ID" value="SSY80459.1"/>
    <property type="molecule type" value="Genomic_DNA"/>
</dbReference>
<feature type="domain" description="RNA-binding S4" evidence="9">
    <location>
        <begin position="39"/>
        <end position="100"/>
    </location>
</feature>
<dbReference type="InterPro" id="IPR036986">
    <property type="entry name" value="S4_RNA-bd_sf"/>
</dbReference>
<gene>
    <name evidence="10" type="primary">rluD</name>
    <name evidence="10" type="ORF">NCTC10283_02018</name>
</gene>
<dbReference type="EC" id="5.4.99.-" evidence="8"/>
<organism evidence="10 11">
    <name type="scientific">Alysiella crassa</name>
    <dbReference type="NCBI Taxonomy" id="153491"/>
    <lineage>
        <taxon>Bacteria</taxon>
        <taxon>Pseudomonadati</taxon>
        <taxon>Pseudomonadota</taxon>
        <taxon>Betaproteobacteria</taxon>
        <taxon>Neisseriales</taxon>
        <taxon>Neisseriaceae</taxon>
        <taxon>Alysiella</taxon>
    </lineage>
</organism>
<dbReference type="Pfam" id="PF01479">
    <property type="entry name" value="S4"/>
    <property type="match status" value="1"/>
</dbReference>
<dbReference type="InterPro" id="IPR006225">
    <property type="entry name" value="PsdUridine_synth_RluC/D"/>
</dbReference>
<comment type="similarity">
    <text evidence="1 8">Belongs to the pseudouridine synthase RluA family.</text>
</comment>
<sequence length="372" mass="41479">MNNELDYELNDELAELGDFQPAASSETVKLTVPNELAGTRLDAALAKLLPDYSRSRITTWIKDGGVLCNGKVATPKDKLIGGEELDVQIQQINENQAFEPEQMDLDIVFEDDTVIVLNKPAGLVVHPAAGNWTGTLLNGLLAHCPELAQVPRAGIVHRLDKDTSGLMVVAKTLPAQNHLVQQLQNRTVKRIYRAVADGIVPFDGKIETLIGRDPHNRLKMAVVKFGGKEAVTHVKVLERYHAHSYIECSLETGRTHQIRVHMKEARHPLAGDPVYGNPRHVCSQPVKEVVKGLGRQALHAYRLSFVHPTSGELVSFEAPMPADIYHLLSVLRLESGLHSSLSKEVEWQNEFDDDDDDWNEDDYDVQVMYVRD</sequence>
<keyword evidence="2 7" id="KW-0694">RNA-binding</keyword>
<dbReference type="Gene3D" id="3.10.290.10">
    <property type="entry name" value="RNA-binding S4 domain"/>
    <property type="match status" value="1"/>
</dbReference>
<evidence type="ECO:0000313" key="11">
    <source>
        <dbReference type="Proteomes" id="UP000254209"/>
    </source>
</evidence>
<dbReference type="CDD" id="cd00165">
    <property type="entry name" value="S4"/>
    <property type="match status" value="1"/>
</dbReference>
<dbReference type="InterPro" id="IPR050188">
    <property type="entry name" value="RluA_PseudoU_synthase"/>
</dbReference>
<comment type="function">
    <text evidence="5">Responsible for synthesis of pseudouridine from uracil at positions 1911, 1915 and 1917 in 23S ribosomal RNA.</text>
</comment>
<evidence type="ECO:0000313" key="10">
    <source>
        <dbReference type="EMBL" id="SSY80459.1"/>
    </source>
</evidence>
<dbReference type="OrthoDB" id="9785808at2"/>
<dbReference type="InterPro" id="IPR006145">
    <property type="entry name" value="PsdUridine_synth_RsuA/RluA"/>
</dbReference>